<dbReference type="GO" id="GO:0005737">
    <property type="term" value="C:cytoplasm"/>
    <property type="evidence" value="ECO:0007669"/>
    <property type="project" value="TreeGrafter"/>
</dbReference>
<dbReference type="InterPro" id="IPR028103">
    <property type="entry name" value="Spatacsin"/>
</dbReference>
<proteinExistence type="predicted"/>
<dbReference type="PANTHER" id="PTHR13650">
    <property type="entry name" value="SPATACSIN"/>
    <property type="match status" value="1"/>
</dbReference>
<dbReference type="PANTHER" id="PTHR13650:SF0">
    <property type="entry name" value="SPATACSIN"/>
    <property type="match status" value="1"/>
</dbReference>
<evidence type="ECO:0008006" key="2">
    <source>
        <dbReference type="Google" id="ProtNLM"/>
    </source>
</evidence>
<name>A0A5B6Z0A7_DAVIN</name>
<reference evidence="1" key="1">
    <citation type="submission" date="2019-08" db="EMBL/GenBank/DDBJ databases">
        <title>Reference gene set and small RNA set construction with multiple tissues from Davidia involucrata Baill.</title>
        <authorList>
            <person name="Yang H."/>
            <person name="Zhou C."/>
            <person name="Li G."/>
            <person name="Wang J."/>
            <person name="Gao P."/>
            <person name="Wang M."/>
            <person name="Wang R."/>
            <person name="Zhao Y."/>
        </authorList>
    </citation>
    <scope>NUCLEOTIDE SEQUENCE</scope>
    <source>
        <tissue evidence="1">Mixed with DoveR01_LX</tissue>
    </source>
</reference>
<evidence type="ECO:0000313" key="1">
    <source>
        <dbReference type="EMBL" id="MPA36936.1"/>
    </source>
</evidence>
<organism evidence="1">
    <name type="scientific">Davidia involucrata</name>
    <name type="common">Dove tree</name>
    <dbReference type="NCBI Taxonomy" id="16924"/>
    <lineage>
        <taxon>Eukaryota</taxon>
        <taxon>Viridiplantae</taxon>
        <taxon>Streptophyta</taxon>
        <taxon>Embryophyta</taxon>
        <taxon>Tracheophyta</taxon>
        <taxon>Spermatophyta</taxon>
        <taxon>Magnoliopsida</taxon>
        <taxon>eudicotyledons</taxon>
        <taxon>Gunneridae</taxon>
        <taxon>Pentapetalae</taxon>
        <taxon>asterids</taxon>
        <taxon>Cornales</taxon>
        <taxon>Nyssaceae</taxon>
        <taxon>Davidia</taxon>
    </lineage>
</organism>
<protein>
    <recommendedName>
        <fullName evidence="2">Spatacsin C-terminal domain-containing protein</fullName>
    </recommendedName>
</protein>
<dbReference type="EMBL" id="GHES01006377">
    <property type="protein sequence ID" value="MPA36936.1"/>
    <property type="molecule type" value="Transcribed_RNA"/>
</dbReference>
<sequence>MRTGMDFNPGGEGPAILQLQKWGPSEFQLNLSEFREAFISPTRELLLLLSYQCEALLLPLAKGECINSKDPETYYESLQNPSCLTSCSPELAAPSSSDLRENISSTSESIKMVSDNDFSLEINFSRSNNYPFVCDVNSLAWGICGDTYNQHKEASFRELLFVSGNHGVTVHAFCQPNKTSGMTKPIQDSEIVGGMWVEWGPSTALAHNTEELEHSSLDYEVPGDVMDVNRTNGTGENLHSLCVEAGDDELSRSVSPKRFLRTFLTKVDTVKSDGKFWTKFPEKPSFPSSATVVSFNIFDSNSPLLDSMCHADFVSDKKESCNESVLDPANIIAAESDSSLSSVIVKPDAPSNFLSGGMSSSYKCSRVFSSNSHHLIGFVITLVDPVSVNNSDICEKNWSKILLLVARLDWRGIQWVCSVKLDESLGRGIVIEWTDFQFSDNFLICLNASGLIFFYGAITGEYIAHLDILQICGLHPQLSSPEQEKLFVEIDLASRSADIQNERDAGANGKSSQRISDLFGKRMFRRLLVASHTSLLAVIDEYGVIYVLRGGDHMPGKYWSFDKLLPHFQHLGLGILVGWEVGGAEISHQRVFSSLSGCHNSNMESIRNKSSSFMDDMGNNALPRNQESYLKEKGGQYDSYMSGFSAASQTMDQRFHGSQLPSRLMRKIFLPTSRSSEDDIICFSPFGVTRLIKKHDGKDNKSSQLVHSDLHFDSAVNDDRCFNLQGWEASVGEAVGCTFQGYLYLVTERGLSVVIPSVSVSSNFLPIEAIGYRQPSISTGIGCQVGNLLEMKTLKQHWSPWKVEVLDRVILYEGPEEADCLCLENGWELKNSRMRRLQLALDYLKFEEIENSLEMLVGVNLAEEGILRLLFAAVYLMNRKVGNDNEVSAASRLLALATCFATKMIRKYGLIQHKKDAFILRGIRGIQNSSLPSVLPEKEHDEMGNSRRLREMAHFLEIIRNLQSRLSAKFKRPGRGLVDGVGALWSGDTNLTQDDSELSIPSADALSLETSKQHELSIPASDLDFNNAENLALIPMDSSESKAHLDLDNVSGVSVLVSEGSVLGRKVFPFENPKDMIARWEIDNLDLKTVVKDALLSGRLPLAVVQLHLHQLRDLVTDNEPHDTFTEVHDVGRAIAYDLFLKGETGLAVATLQKLGEDIETSLTQLVFGTVRRSLRMQIAEEMKRYGYLGPYESKILESISLIERVYPCSSFWRMFHGRQKEFMRASSIDSQGQINLRVLHSNSFKNLIIECGEIDGVVLGSWANVSEHSVVPAVDEDSTHAGYWAAAAVWSDSWDQRTIDRVSHYFFSLNCATRKQYYVFCYPLQNRAECEGK</sequence>
<accession>A0A5B6Z0A7</accession>
<gene>
    <name evidence="1" type="ORF">Din_006377</name>
</gene>